<dbReference type="WBParaSite" id="Minc3s02995g32356">
    <property type="protein sequence ID" value="Minc3s02995g32356"/>
    <property type="gene ID" value="Minc3s02995g32356"/>
</dbReference>
<reference evidence="2" key="1">
    <citation type="submission" date="2022-11" db="UniProtKB">
        <authorList>
            <consortium name="WormBaseParasite"/>
        </authorList>
    </citation>
    <scope>IDENTIFICATION</scope>
</reference>
<keyword evidence="1" id="KW-1185">Reference proteome</keyword>
<proteinExistence type="predicted"/>
<sequence length="191" mass="22443">MNGISLQKGLAQSNLSLKLERKNFIPLELLEEIVKFLPLKLELSSTKISLTFDLLVWKIRLGRLFQKIKVHLDRFNTYLHKIEDEGTLINIIHKIYSFWDALVPLSLKIDMNRFLIVFQRVNAIATVCTMDSLMNRARLMIKIIQQWLDHLIGLSRNFAQIDYFLFYSLSDNINNAVSKTVDYDYCYLGYF</sequence>
<evidence type="ECO:0000313" key="2">
    <source>
        <dbReference type="WBParaSite" id="Minc3s02995g32356"/>
    </source>
</evidence>
<organism evidence="1 2">
    <name type="scientific">Meloidogyne incognita</name>
    <name type="common">Southern root-knot nematode worm</name>
    <name type="synonym">Oxyuris incognita</name>
    <dbReference type="NCBI Taxonomy" id="6306"/>
    <lineage>
        <taxon>Eukaryota</taxon>
        <taxon>Metazoa</taxon>
        <taxon>Ecdysozoa</taxon>
        <taxon>Nematoda</taxon>
        <taxon>Chromadorea</taxon>
        <taxon>Rhabditida</taxon>
        <taxon>Tylenchina</taxon>
        <taxon>Tylenchomorpha</taxon>
        <taxon>Tylenchoidea</taxon>
        <taxon>Meloidogynidae</taxon>
        <taxon>Meloidogyninae</taxon>
        <taxon>Meloidogyne</taxon>
        <taxon>Meloidogyne incognita group</taxon>
    </lineage>
</organism>
<protein>
    <submittedName>
        <fullName evidence="2">F-box domain-containing protein</fullName>
    </submittedName>
</protein>
<dbReference type="Proteomes" id="UP000887563">
    <property type="component" value="Unplaced"/>
</dbReference>
<evidence type="ECO:0000313" key="1">
    <source>
        <dbReference type="Proteomes" id="UP000887563"/>
    </source>
</evidence>
<dbReference type="AlphaFoldDB" id="A0A914N400"/>
<accession>A0A914N400</accession>
<name>A0A914N400_MELIC</name>